<organism evidence="1 2">
    <name type="scientific">Niastella vici</name>
    <dbReference type="NCBI Taxonomy" id="1703345"/>
    <lineage>
        <taxon>Bacteria</taxon>
        <taxon>Pseudomonadati</taxon>
        <taxon>Bacteroidota</taxon>
        <taxon>Chitinophagia</taxon>
        <taxon>Chitinophagales</taxon>
        <taxon>Chitinophagaceae</taxon>
        <taxon>Niastella</taxon>
    </lineage>
</organism>
<protein>
    <submittedName>
        <fullName evidence="1">Uncharacterized protein</fullName>
    </submittedName>
</protein>
<proteinExistence type="predicted"/>
<dbReference type="EMBL" id="LVYD01000051">
    <property type="protein sequence ID" value="OQP62340.1"/>
    <property type="molecule type" value="Genomic_DNA"/>
</dbReference>
<keyword evidence="2" id="KW-1185">Reference proteome</keyword>
<dbReference type="STRING" id="1703345.A3860_28680"/>
<gene>
    <name evidence="1" type="ORF">A3860_28680</name>
</gene>
<reference evidence="1 2" key="1">
    <citation type="submission" date="2016-03" db="EMBL/GenBank/DDBJ databases">
        <title>Niastella vici sp. nov., isolated from farmland soil.</title>
        <authorList>
            <person name="Chen L."/>
            <person name="Wang D."/>
            <person name="Yang S."/>
            <person name="Wang G."/>
        </authorList>
    </citation>
    <scope>NUCLEOTIDE SEQUENCE [LARGE SCALE GENOMIC DNA]</scope>
    <source>
        <strain evidence="1 2">DJ57</strain>
    </source>
</reference>
<evidence type="ECO:0000313" key="2">
    <source>
        <dbReference type="Proteomes" id="UP000192796"/>
    </source>
</evidence>
<comment type="caution">
    <text evidence="1">The sequence shown here is derived from an EMBL/GenBank/DDBJ whole genome shotgun (WGS) entry which is preliminary data.</text>
</comment>
<dbReference type="RefSeq" id="WP_143774204.1">
    <property type="nucleotide sequence ID" value="NZ_LVYD01000051.1"/>
</dbReference>
<name>A0A1V9FVI6_9BACT</name>
<dbReference type="OrthoDB" id="894042at2"/>
<dbReference type="Proteomes" id="UP000192796">
    <property type="component" value="Unassembled WGS sequence"/>
</dbReference>
<dbReference type="AlphaFoldDB" id="A0A1V9FVI6"/>
<evidence type="ECO:0000313" key="1">
    <source>
        <dbReference type="EMBL" id="OQP62340.1"/>
    </source>
</evidence>
<sequence>MKKAVAIFFVSIYMLSFSELHQFLRMPVLIQHFIEHRHQDPSISLLSFLNLHYIHQYVKDEDYQRDNQLPFRHTDCCVANTTICCECPVNAVIELPVRSIEAKNEFILHNEDNHSLLAVADIFQPPRCA</sequence>
<accession>A0A1V9FVI6</accession>